<dbReference type="Proteomes" id="UP000243686">
    <property type="component" value="Unassembled WGS sequence"/>
</dbReference>
<name>A0A1S8WZQ0_OPIVI</name>
<dbReference type="EMBL" id="KV892979">
    <property type="protein sequence ID" value="OON19897.1"/>
    <property type="molecule type" value="Genomic_DNA"/>
</dbReference>
<evidence type="ECO:0000313" key="2">
    <source>
        <dbReference type="Proteomes" id="UP000243686"/>
    </source>
</evidence>
<organism evidence="1 2">
    <name type="scientific">Opisthorchis viverrini</name>
    <name type="common">Southeast Asian liver fluke</name>
    <dbReference type="NCBI Taxonomy" id="6198"/>
    <lineage>
        <taxon>Eukaryota</taxon>
        <taxon>Metazoa</taxon>
        <taxon>Spiralia</taxon>
        <taxon>Lophotrochozoa</taxon>
        <taxon>Platyhelminthes</taxon>
        <taxon>Trematoda</taxon>
        <taxon>Digenea</taxon>
        <taxon>Opisthorchiida</taxon>
        <taxon>Opisthorchiata</taxon>
        <taxon>Opisthorchiidae</taxon>
        <taxon>Opisthorchis</taxon>
    </lineage>
</organism>
<dbReference type="AlphaFoldDB" id="A0A1S8WZQ0"/>
<sequence>MKVIHNLDRSSVMVACVRHPSEMRKEEKKEIKFIECRQYKGRGEIILGNRESVRGIETGAVAKLLNPGEELPTSAGQLSIYLNLNMVRLEAGAFQGLETVITEKKGRADDQASALYVCPGMGERKRARRLQTYLPNASVNRSNQTPNATMVSALAFNSPPRYLDST</sequence>
<keyword evidence="2" id="KW-1185">Reference proteome</keyword>
<evidence type="ECO:0000313" key="1">
    <source>
        <dbReference type="EMBL" id="OON19897.1"/>
    </source>
</evidence>
<reference evidence="1 2" key="1">
    <citation type="submission" date="2015-03" db="EMBL/GenBank/DDBJ databases">
        <title>Draft genome of the nematode, Opisthorchis viverrini.</title>
        <authorList>
            <person name="Mitreva M."/>
        </authorList>
    </citation>
    <scope>NUCLEOTIDE SEQUENCE [LARGE SCALE GENOMIC DNA]</scope>
    <source>
        <strain evidence="1">Khon Kaen</strain>
    </source>
</reference>
<protein>
    <submittedName>
        <fullName evidence="1">Uncharacterized protein</fullName>
    </submittedName>
</protein>
<accession>A0A1S8WZQ0</accession>
<gene>
    <name evidence="1" type="ORF">X801_04229</name>
</gene>
<feature type="non-terminal residue" evidence="1">
    <location>
        <position position="166"/>
    </location>
</feature>
<proteinExistence type="predicted"/>